<dbReference type="EMBL" id="PGXC01000003">
    <property type="protein sequence ID" value="PKK91235.1"/>
    <property type="molecule type" value="Genomic_DNA"/>
</dbReference>
<evidence type="ECO:0000313" key="3">
    <source>
        <dbReference type="Proteomes" id="UP000233256"/>
    </source>
</evidence>
<reference evidence="2 3" key="1">
    <citation type="journal article" date="2017" name="ISME J.">
        <title>Potential for microbial H2 and metal transformations associated with novel bacteria and archaea in deep terrestrial subsurface sediments.</title>
        <authorList>
            <person name="Hernsdorf A.W."/>
            <person name="Amano Y."/>
            <person name="Miyakawa K."/>
            <person name="Ise K."/>
            <person name="Suzuki Y."/>
            <person name="Anantharaman K."/>
            <person name="Probst A."/>
            <person name="Burstein D."/>
            <person name="Thomas B.C."/>
            <person name="Banfield J.F."/>
        </authorList>
    </citation>
    <scope>NUCLEOTIDE SEQUENCE [LARGE SCALE GENOMIC DNA]</scope>
    <source>
        <strain evidence="2">HGW-Wallbacteria-1</strain>
    </source>
</reference>
<name>A0A2N1PSC4_9BACT</name>
<evidence type="ECO:0000256" key="1">
    <source>
        <dbReference type="SAM" id="MobiDB-lite"/>
    </source>
</evidence>
<dbReference type="AlphaFoldDB" id="A0A2N1PSC4"/>
<protein>
    <submittedName>
        <fullName evidence="2">Uncharacterized protein</fullName>
    </submittedName>
</protein>
<gene>
    <name evidence="2" type="ORF">CVV64_05550</name>
</gene>
<organism evidence="2 3">
    <name type="scientific">Candidatus Wallbacteria bacterium HGW-Wallbacteria-1</name>
    <dbReference type="NCBI Taxonomy" id="2013854"/>
    <lineage>
        <taxon>Bacteria</taxon>
        <taxon>Candidatus Walliibacteriota</taxon>
    </lineage>
</organism>
<accession>A0A2N1PSC4</accession>
<dbReference type="Proteomes" id="UP000233256">
    <property type="component" value="Unassembled WGS sequence"/>
</dbReference>
<evidence type="ECO:0000313" key="2">
    <source>
        <dbReference type="EMBL" id="PKK91235.1"/>
    </source>
</evidence>
<feature type="region of interest" description="Disordered" evidence="1">
    <location>
        <begin position="147"/>
        <end position="175"/>
    </location>
</feature>
<comment type="caution">
    <text evidence="2">The sequence shown here is derived from an EMBL/GenBank/DDBJ whole genome shotgun (WGS) entry which is preliminary data.</text>
</comment>
<sequence length="197" mass="22601">MPNKVKFTSNPPVIAAILLFCSFVFFCNCVGHGAGIARKTAGFHITMNPEVPSYFEASLKKAMEESGLVLLDPLIFNKFIEEAGLELKKSLQDDDIEDICDSLGMRNFLLININKWSVQPQAQSLTEKISGKKRWIFELDGYFSSFQTGANPPPQRHWTRKWKKQRSDSKSNEESASNWFFTEISREIVKDWQKEKK</sequence>
<proteinExistence type="predicted"/>